<gene>
    <name evidence="6" type="ORF">X975_11869</name>
</gene>
<dbReference type="PROSITE" id="PS00022">
    <property type="entry name" value="EGF_1"/>
    <property type="match status" value="1"/>
</dbReference>
<evidence type="ECO:0000256" key="4">
    <source>
        <dbReference type="ARBA" id="ARBA00023180"/>
    </source>
</evidence>
<organism evidence="6 7">
    <name type="scientific">Stegodyphus mimosarum</name>
    <name type="common">African social velvet spider</name>
    <dbReference type="NCBI Taxonomy" id="407821"/>
    <lineage>
        <taxon>Eukaryota</taxon>
        <taxon>Metazoa</taxon>
        <taxon>Ecdysozoa</taxon>
        <taxon>Arthropoda</taxon>
        <taxon>Chelicerata</taxon>
        <taxon>Arachnida</taxon>
        <taxon>Araneae</taxon>
        <taxon>Araneomorphae</taxon>
        <taxon>Entelegynae</taxon>
        <taxon>Eresoidea</taxon>
        <taxon>Eresidae</taxon>
        <taxon>Stegodyphus</taxon>
    </lineage>
</organism>
<evidence type="ECO:0000313" key="7">
    <source>
        <dbReference type="Proteomes" id="UP000054359"/>
    </source>
</evidence>
<feature type="domain" description="EGF-like" evidence="5">
    <location>
        <begin position="4"/>
        <end position="15"/>
    </location>
</feature>
<dbReference type="SUPFAM" id="SSF57196">
    <property type="entry name" value="EGF/Laminin"/>
    <property type="match status" value="1"/>
</dbReference>
<evidence type="ECO:0000256" key="2">
    <source>
        <dbReference type="ARBA" id="ARBA00022737"/>
    </source>
</evidence>
<keyword evidence="2" id="KW-0677">Repeat</keyword>
<dbReference type="PANTHER" id="PTHR11219">
    <property type="entry name" value="TENEURIN AND N-ACETYLGLUCOSAMINE-1-PHOSPHODIESTER ALPHA-N-ACETYLGLUCOSAMINIDASE"/>
    <property type="match status" value="1"/>
</dbReference>
<dbReference type="STRING" id="407821.A0A087UBI9"/>
<keyword evidence="1" id="KW-0245">EGF-like domain</keyword>
<name>A0A087UBI9_STEMI</name>
<dbReference type="Pfam" id="PF18720">
    <property type="entry name" value="EGF_Tenascin"/>
    <property type="match status" value="1"/>
</dbReference>
<feature type="non-terminal residue" evidence="6">
    <location>
        <position position="62"/>
    </location>
</feature>
<dbReference type="EMBL" id="KK119098">
    <property type="protein sequence ID" value="KFM74728.1"/>
    <property type="molecule type" value="Genomic_DNA"/>
</dbReference>
<keyword evidence="3" id="KW-1015">Disulfide bond</keyword>
<reference evidence="6 7" key="1">
    <citation type="submission" date="2013-11" db="EMBL/GenBank/DDBJ databases">
        <title>Genome sequencing of Stegodyphus mimosarum.</title>
        <authorList>
            <person name="Bechsgaard J."/>
        </authorList>
    </citation>
    <scope>NUCLEOTIDE SEQUENCE [LARGE SCALE GENOMIC DNA]</scope>
</reference>
<accession>A0A087UBI9</accession>
<dbReference type="InterPro" id="IPR041161">
    <property type="entry name" value="EGF_Tenascin"/>
</dbReference>
<evidence type="ECO:0000256" key="1">
    <source>
        <dbReference type="ARBA" id="ARBA00022536"/>
    </source>
</evidence>
<dbReference type="Pfam" id="PF23106">
    <property type="entry name" value="EGF_Teneurin"/>
    <property type="match status" value="1"/>
</dbReference>
<dbReference type="FunFam" id="2.10.25.10:FF:000013">
    <property type="entry name" value="Teneurin transmembrane protein 4"/>
    <property type="match status" value="1"/>
</dbReference>
<dbReference type="Gene3D" id="2.10.25.10">
    <property type="entry name" value="Laminin"/>
    <property type="match status" value="1"/>
</dbReference>
<sequence length="62" mass="6654">MGRCVCNPDYAGDSCAYRVCPILCSGRGQYVNGACMCSSGWKGKECHLRDDECETADCNGHG</sequence>
<dbReference type="Proteomes" id="UP000054359">
    <property type="component" value="Unassembled WGS sequence"/>
</dbReference>
<dbReference type="InterPro" id="IPR051216">
    <property type="entry name" value="Teneurin"/>
</dbReference>
<proteinExistence type="predicted"/>
<dbReference type="GO" id="GO:0008045">
    <property type="term" value="P:motor neuron axon guidance"/>
    <property type="evidence" value="ECO:0007669"/>
    <property type="project" value="TreeGrafter"/>
</dbReference>
<dbReference type="AlphaFoldDB" id="A0A087UBI9"/>
<protein>
    <submittedName>
        <fullName evidence="6">Teneurin-3</fullName>
    </submittedName>
</protein>
<evidence type="ECO:0000256" key="3">
    <source>
        <dbReference type="ARBA" id="ARBA00023157"/>
    </source>
</evidence>
<dbReference type="PANTHER" id="PTHR11219:SF72">
    <property type="entry name" value="TENEURIN-M"/>
    <property type="match status" value="1"/>
</dbReference>
<keyword evidence="7" id="KW-1185">Reference proteome</keyword>
<evidence type="ECO:0000259" key="5">
    <source>
        <dbReference type="PROSITE" id="PS00022"/>
    </source>
</evidence>
<dbReference type="OrthoDB" id="6425750at2759"/>
<keyword evidence="4" id="KW-0325">Glycoprotein</keyword>
<evidence type="ECO:0000313" key="6">
    <source>
        <dbReference type="EMBL" id="KFM74728.1"/>
    </source>
</evidence>
<dbReference type="InterPro" id="IPR000742">
    <property type="entry name" value="EGF"/>
</dbReference>